<dbReference type="GO" id="GO:0005829">
    <property type="term" value="C:cytosol"/>
    <property type="evidence" value="ECO:0007669"/>
    <property type="project" value="TreeGrafter"/>
</dbReference>
<accession>A0A679IKW1</accession>
<evidence type="ECO:0000256" key="4">
    <source>
        <dbReference type="ARBA" id="ARBA00022679"/>
    </source>
</evidence>
<dbReference type="PANTHER" id="PTHR11739:SF4">
    <property type="entry name" value="CITRATE SYNTHASE, PEROXISOMAL"/>
    <property type="match status" value="1"/>
</dbReference>
<dbReference type="InterPro" id="IPR016142">
    <property type="entry name" value="Citrate_synth-like_lrg_a-sub"/>
</dbReference>
<dbReference type="PRINTS" id="PR00143">
    <property type="entry name" value="CITRTSNTHASE"/>
</dbReference>
<dbReference type="UniPathway" id="UPA00223">
    <property type="reaction ID" value="UER00717"/>
</dbReference>
<dbReference type="Pfam" id="PF00285">
    <property type="entry name" value="Citrate_synt"/>
    <property type="match status" value="1"/>
</dbReference>
<dbReference type="EMBL" id="LR743507">
    <property type="protein sequence ID" value="CAA2099287.1"/>
    <property type="molecule type" value="Genomic_DNA"/>
</dbReference>
<dbReference type="InterPro" id="IPR036969">
    <property type="entry name" value="Citrate_synthase_sf"/>
</dbReference>
<dbReference type="GO" id="GO:0036440">
    <property type="term" value="F:citrate synthase activity"/>
    <property type="evidence" value="ECO:0007669"/>
    <property type="project" value="UniProtKB-EC"/>
</dbReference>
<dbReference type="AlphaFoldDB" id="A0A679IKW1"/>
<comment type="pathway">
    <text evidence="1">Carbohydrate metabolism; tricarboxylic acid cycle; isocitrate from oxaloacetate: step 1/2.</text>
</comment>
<dbReference type="SUPFAM" id="SSF48256">
    <property type="entry name" value="Citrate synthase"/>
    <property type="match status" value="1"/>
</dbReference>
<keyword evidence="4 6" id="KW-0808">Transferase</keyword>
<comment type="similarity">
    <text evidence="2">Belongs to the citrate synthase family.</text>
</comment>
<dbReference type="EC" id="2.3.3.16" evidence="3"/>
<dbReference type="GO" id="GO:0005975">
    <property type="term" value="P:carbohydrate metabolic process"/>
    <property type="evidence" value="ECO:0007669"/>
    <property type="project" value="TreeGrafter"/>
</dbReference>
<proteinExistence type="inferred from homology"/>
<dbReference type="InterPro" id="IPR016143">
    <property type="entry name" value="Citrate_synth-like_sm_a-sub"/>
</dbReference>
<dbReference type="CDD" id="cd06102">
    <property type="entry name" value="citrate_synt_like_2"/>
    <property type="match status" value="1"/>
</dbReference>
<protein>
    <recommendedName>
        <fullName evidence="3">citrate synthase (unknown stereospecificity)</fullName>
        <ecNumber evidence="3">2.3.3.16</ecNumber>
    </recommendedName>
</protein>
<name>A0A679IKW1_VARPD</name>
<evidence type="ECO:0000256" key="1">
    <source>
        <dbReference type="ARBA" id="ARBA00004751"/>
    </source>
</evidence>
<dbReference type="GO" id="GO:0006099">
    <property type="term" value="P:tricarboxylic acid cycle"/>
    <property type="evidence" value="ECO:0007669"/>
    <property type="project" value="UniProtKB-UniPathway"/>
</dbReference>
<evidence type="ECO:0000256" key="2">
    <source>
        <dbReference type="ARBA" id="ARBA00010566"/>
    </source>
</evidence>
<evidence type="ECO:0000256" key="5">
    <source>
        <dbReference type="SAM" id="MobiDB-lite"/>
    </source>
</evidence>
<dbReference type="InterPro" id="IPR002020">
    <property type="entry name" value="Citrate_synthase"/>
</dbReference>
<evidence type="ECO:0000256" key="3">
    <source>
        <dbReference type="ARBA" id="ARBA00012972"/>
    </source>
</evidence>
<dbReference type="Gene3D" id="1.10.230.10">
    <property type="entry name" value="Cytochrome P450-Terp, domain 2"/>
    <property type="match status" value="1"/>
</dbReference>
<evidence type="ECO:0000313" key="6">
    <source>
        <dbReference type="EMBL" id="CAA2099287.1"/>
    </source>
</evidence>
<reference evidence="6" key="1">
    <citation type="submission" date="2019-12" db="EMBL/GenBank/DDBJ databases">
        <authorList>
            <person name="Cremers G."/>
        </authorList>
    </citation>
    <scope>NUCLEOTIDE SEQUENCE</scope>
    <source>
        <strain evidence="6">Vvax</strain>
    </source>
</reference>
<organism evidence="6">
    <name type="scientific">Variovorax paradoxus</name>
    <dbReference type="NCBI Taxonomy" id="34073"/>
    <lineage>
        <taxon>Bacteria</taxon>
        <taxon>Pseudomonadati</taxon>
        <taxon>Pseudomonadota</taxon>
        <taxon>Betaproteobacteria</taxon>
        <taxon>Burkholderiales</taxon>
        <taxon>Comamonadaceae</taxon>
        <taxon>Variovorax</taxon>
    </lineage>
</organism>
<dbReference type="PANTHER" id="PTHR11739">
    <property type="entry name" value="CITRATE SYNTHASE"/>
    <property type="match status" value="1"/>
</dbReference>
<gene>
    <name evidence="6" type="primary">citZ</name>
    <name evidence="6" type="ORF">VVAX_00161</name>
</gene>
<sequence>MKPILATLTLTSILIYSVNMTLTRTPLWLPAAEALALMQVRPQTLYASVSRGRIRAKPDASDPRRSLYHRDDVQRIAVRARGRRSSEAVASEAIQWGEPVLASGISTVAEGRLLYRGKDACALADGATLEEVAGLLWESAPPCFVSAEPMALARGSRSALQAGLVALASRAATDLPSRGRSLGVLQAEAADVIGTLADALLGPSPARVMPLHRRLASAWRRPRAAEDLRRTLVLLADHELNASTFAARVTASTGASMAACLLTGLSTLTGPLHGGASAAVQALMRNAAAIGTDAAVREWLAHDRPLAAFGHPLYPLGDVRCDALLAHIELPPAFEELRNVGSKLLGEAANIDFALAAIAAVHKLPAGAPLTLFALARTVGWTAHVLEQQATGQLIRPRARYTGPPADTISEEKAARR</sequence>
<dbReference type="Gene3D" id="1.10.580.10">
    <property type="entry name" value="Citrate Synthase, domain 1"/>
    <property type="match status" value="1"/>
</dbReference>
<keyword evidence="6" id="KW-0012">Acyltransferase</keyword>
<feature type="region of interest" description="Disordered" evidence="5">
    <location>
        <begin position="398"/>
        <end position="417"/>
    </location>
</feature>